<name>A0A4P7PVR2_9FLAO</name>
<protein>
    <submittedName>
        <fullName evidence="2">Uncharacterized protein</fullName>
    </submittedName>
</protein>
<evidence type="ECO:0000313" key="2">
    <source>
        <dbReference type="EMBL" id="QBZ98470.1"/>
    </source>
</evidence>
<dbReference type="Proteomes" id="UP000296862">
    <property type="component" value="Chromosome"/>
</dbReference>
<reference evidence="2 3" key="1">
    <citation type="submission" date="2019-04" db="EMBL/GenBank/DDBJ databases">
        <title>Flavobacterium sp. GS03.</title>
        <authorList>
            <person name="Kim H."/>
        </authorList>
    </citation>
    <scope>NUCLEOTIDE SEQUENCE [LARGE SCALE GENOMIC DNA]</scope>
    <source>
        <strain evidence="2 3">GS03</strain>
    </source>
</reference>
<proteinExistence type="predicted"/>
<dbReference type="AlphaFoldDB" id="A0A4P7PVR2"/>
<keyword evidence="3" id="KW-1185">Reference proteome</keyword>
<feature type="signal peptide" evidence="1">
    <location>
        <begin position="1"/>
        <end position="26"/>
    </location>
</feature>
<accession>A0A4P7PVR2</accession>
<evidence type="ECO:0000256" key="1">
    <source>
        <dbReference type="SAM" id="SignalP"/>
    </source>
</evidence>
<dbReference type="PROSITE" id="PS51257">
    <property type="entry name" value="PROKAR_LIPOPROTEIN"/>
    <property type="match status" value="1"/>
</dbReference>
<keyword evidence="1" id="KW-0732">Signal</keyword>
<evidence type="ECO:0000313" key="3">
    <source>
        <dbReference type="Proteomes" id="UP000296862"/>
    </source>
</evidence>
<dbReference type="KEGG" id="fsn:GS03_01978"/>
<organism evidence="2 3">
    <name type="scientific">Flavobacterium sangjuense</name>
    <dbReference type="NCBI Taxonomy" id="2518177"/>
    <lineage>
        <taxon>Bacteria</taxon>
        <taxon>Pseudomonadati</taxon>
        <taxon>Bacteroidota</taxon>
        <taxon>Flavobacteriia</taxon>
        <taxon>Flavobacteriales</taxon>
        <taxon>Flavobacteriaceae</taxon>
        <taxon>Flavobacterium</taxon>
    </lineage>
</organism>
<sequence>MLKNYTIPMKRILCALSLLLLITACDDGNLTVDVIDFSEVTANKCSTKDVIYKVKDGEMLFIEIPASAFPADVTPDGVPIQVAINSTNKVTYRKYDGDVSANNICPTVPDATPNLKEEWNATAGTIQITSTAVKSTNSTDNSTRITGYTYNIVFKNITFQKPTGPQVYETFVFGNYATTVSQLAFGFNHEVDKSACSNKVYDFSGGEVFTLDVADYDVLFASEVTTTPRTRLISATNKLSYRLYSGTITDDYFCAVTIPTTPTLSQQWDAVDGIEATSGIIEVNTTSLGSDFLHTIRLKKVTLKKGNSEFSLGDDYLFGTLITN</sequence>
<dbReference type="EMBL" id="CP038810">
    <property type="protein sequence ID" value="QBZ98470.1"/>
    <property type="molecule type" value="Genomic_DNA"/>
</dbReference>
<gene>
    <name evidence="2" type="ORF">GS03_01978</name>
</gene>
<feature type="chain" id="PRO_5020696195" evidence="1">
    <location>
        <begin position="27"/>
        <end position="324"/>
    </location>
</feature>